<feature type="transmembrane region" description="Helical" evidence="2">
    <location>
        <begin position="96"/>
        <end position="119"/>
    </location>
</feature>
<keyword evidence="4" id="KW-1185">Reference proteome</keyword>
<dbReference type="HOGENOM" id="CLU_1717691_0_0_1"/>
<name>A0A0C3A430_SERVB</name>
<keyword evidence="2" id="KW-0472">Membrane</keyword>
<feature type="non-terminal residue" evidence="3">
    <location>
        <position position="1"/>
    </location>
</feature>
<dbReference type="AlphaFoldDB" id="A0A0C3A430"/>
<evidence type="ECO:0000313" key="4">
    <source>
        <dbReference type="Proteomes" id="UP000054097"/>
    </source>
</evidence>
<proteinExistence type="predicted"/>
<feature type="compositionally biased region" description="Polar residues" evidence="1">
    <location>
        <begin position="24"/>
        <end position="51"/>
    </location>
</feature>
<dbReference type="Proteomes" id="UP000054097">
    <property type="component" value="Unassembled WGS sequence"/>
</dbReference>
<organism evidence="3 4">
    <name type="scientific">Serendipita vermifera MAFF 305830</name>
    <dbReference type="NCBI Taxonomy" id="933852"/>
    <lineage>
        <taxon>Eukaryota</taxon>
        <taxon>Fungi</taxon>
        <taxon>Dikarya</taxon>
        <taxon>Basidiomycota</taxon>
        <taxon>Agaricomycotina</taxon>
        <taxon>Agaricomycetes</taxon>
        <taxon>Sebacinales</taxon>
        <taxon>Serendipitaceae</taxon>
        <taxon>Serendipita</taxon>
    </lineage>
</organism>
<evidence type="ECO:0000256" key="2">
    <source>
        <dbReference type="SAM" id="Phobius"/>
    </source>
</evidence>
<evidence type="ECO:0000256" key="1">
    <source>
        <dbReference type="SAM" id="MobiDB-lite"/>
    </source>
</evidence>
<reference evidence="4" key="2">
    <citation type="submission" date="2015-01" db="EMBL/GenBank/DDBJ databases">
        <title>Evolutionary Origins and Diversification of the Mycorrhizal Mutualists.</title>
        <authorList>
            <consortium name="DOE Joint Genome Institute"/>
            <consortium name="Mycorrhizal Genomics Consortium"/>
            <person name="Kohler A."/>
            <person name="Kuo A."/>
            <person name="Nagy L.G."/>
            <person name="Floudas D."/>
            <person name="Copeland A."/>
            <person name="Barry K.W."/>
            <person name="Cichocki N."/>
            <person name="Veneault-Fourrey C."/>
            <person name="LaButti K."/>
            <person name="Lindquist E.A."/>
            <person name="Lipzen A."/>
            <person name="Lundell T."/>
            <person name="Morin E."/>
            <person name="Murat C."/>
            <person name="Riley R."/>
            <person name="Ohm R."/>
            <person name="Sun H."/>
            <person name="Tunlid A."/>
            <person name="Henrissat B."/>
            <person name="Grigoriev I.V."/>
            <person name="Hibbett D.S."/>
            <person name="Martin F."/>
        </authorList>
    </citation>
    <scope>NUCLEOTIDE SEQUENCE [LARGE SCALE GENOMIC DNA]</scope>
    <source>
        <strain evidence="4">MAFF 305830</strain>
    </source>
</reference>
<keyword evidence="2" id="KW-0812">Transmembrane</keyword>
<protein>
    <submittedName>
        <fullName evidence="3">Uncharacterized protein</fullName>
    </submittedName>
</protein>
<reference evidence="3 4" key="1">
    <citation type="submission" date="2014-04" db="EMBL/GenBank/DDBJ databases">
        <authorList>
            <consortium name="DOE Joint Genome Institute"/>
            <person name="Kuo A."/>
            <person name="Zuccaro A."/>
            <person name="Kohler A."/>
            <person name="Nagy L.G."/>
            <person name="Floudas D."/>
            <person name="Copeland A."/>
            <person name="Barry K.W."/>
            <person name="Cichocki N."/>
            <person name="Veneault-Fourrey C."/>
            <person name="LaButti K."/>
            <person name="Lindquist E.A."/>
            <person name="Lipzen A."/>
            <person name="Lundell T."/>
            <person name="Morin E."/>
            <person name="Murat C."/>
            <person name="Sun H."/>
            <person name="Tunlid A."/>
            <person name="Henrissat B."/>
            <person name="Grigoriev I.V."/>
            <person name="Hibbett D.S."/>
            <person name="Martin F."/>
            <person name="Nordberg H.P."/>
            <person name="Cantor M.N."/>
            <person name="Hua S.X."/>
        </authorList>
    </citation>
    <scope>NUCLEOTIDE SEQUENCE [LARGE SCALE GENOMIC DNA]</scope>
    <source>
        <strain evidence="3 4">MAFF 305830</strain>
    </source>
</reference>
<sequence>SYEYDSAYPQPAAYRPQDALSPTARKQQQRRASTANSNKKTATQRQLNAHSKPNRLLTPHQNGPTQAVIFDDRPIDAHANHTVRQLHQRRRVPKHIFARIHLSLALCAVMLVTMARFSIRRANNDYDSAHPQPAAYRPQDARSPAARARTLRF</sequence>
<feature type="region of interest" description="Disordered" evidence="1">
    <location>
        <begin position="124"/>
        <end position="153"/>
    </location>
</feature>
<evidence type="ECO:0000313" key="3">
    <source>
        <dbReference type="EMBL" id="KIM19435.1"/>
    </source>
</evidence>
<accession>A0A0C3A430</accession>
<gene>
    <name evidence="3" type="ORF">M408DRAFT_13469</name>
</gene>
<dbReference type="EMBL" id="KN824709">
    <property type="protein sequence ID" value="KIM19435.1"/>
    <property type="molecule type" value="Genomic_DNA"/>
</dbReference>
<feature type="region of interest" description="Disordered" evidence="1">
    <location>
        <begin position="1"/>
        <end position="64"/>
    </location>
</feature>
<keyword evidence="2" id="KW-1133">Transmembrane helix</keyword>